<dbReference type="EMBL" id="CM045760">
    <property type="protein sequence ID" value="KAI8027810.1"/>
    <property type="molecule type" value="Genomic_DNA"/>
</dbReference>
<reference evidence="1 2" key="1">
    <citation type="journal article" date="2022" name="Plant J.">
        <title>Chromosome-level genome of Camellia lanceoleosa provides a valuable resource for understanding genome evolution and self-incompatibility.</title>
        <authorList>
            <person name="Gong W."/>
            <person name="Xiao S."/>
            <person name="Wang L."/>
            <person name="Liao Z."/>
            <person name="Chang Y."/>
            <person name="Mo W."/>
            <person name="Hu G."/>
            <person name="Li W."/>
            <person name="Zhao G."/>
            <person name="Zhu H."/>
            <person name="Hu X."/>
            <person name="Ji K."/>
            <person name="Xiang X."/>
            <person name="Song Q."/>
            <person name="Yuan D."/>
            <person name="Jin S."/>
            <person name="Zhang L."/>
        </authorList>
    </citation>
    <scope>NUCLEOTIDE SEQUENCE [LARGE SCALE GENOMIC DNA]</scope>
    <source>
        <strain evidence="1">SQ_2022a</strain>
    </source>
</reference>
<evidence type="ECO:0000313" key="1">
    <source>
        <dbReference type="EMBL" id="KAI8027810.1"/>
    </source>
</evidence>
<accession>A0ACC0ISA6</accession>
<keyword evidence="2" id="KW-1185">Reference proteome</keyword>
<dbReference type="Proteomes" id="UP001060215">
    <property type="component" value="Chromosome 3"/>
</dbReference>
<name>A0ACC0ISA6_9ERIC</name>
<sequence length="333" mass="37716">MKGIGRIIEMREVGNIERKDCFFTSAPFCSSPTGQCEEWCQHVHAGGNLGARGAGFMEMALLKFTDTIKSSVFGHERDMHKIASNGSYVIDGTLLTVDYWQQGLVLEHLFIEHFAVWIRIHGLPLECYTEEAGFRSGQVVGEVIWIDLDPVLQRNIHFLLWIPMEKPLIRGFFLKFWDGRHQWIAYSYERVASEDGSLHKHGVEHDTSEGKGESGQPVHRGLESLSDEPVNLVGEMELLWNIWANRLQALGINAGQLVMYPKHSEVMDQLRGVNSFERMDIVVSGQNCLVGVEETIGVEDTINTIRRIGLGRRLNIPLKESLIRQRALSFMSP</sequence>
<gene>
    <name evidence="1" type="ORF">LOK49_LG02G02194</name>
</gene>
<proteinExistence type="predicted"/>
<evidence type="ECO:0000313" key="2">
    <source>
        <dbReference type="Proteomes" id="UP001060215"/>
    </source>
</evidence>
<organism evidence="1 2">
    <name type="scientific">Camellia lanceoleosa</name>
    <dbReference type="NCBI Taxonomy" id="1840588"/>
    <lineage>
        <taxon>Eukaryota</taxon>
        <taxon>Viridiplantae</taxon>
        <taxon>Streptophyta</taxon>
        <taxon>Embryophyta</taxon>
        <taxon>Tracheophyta</taxon>
        <taxon>Spermatophyta</taxon>
        <taxon>Magnoliopsida</taxon>
        <taxon>eudicotyledons</taxon>
        <taxon>Gunneridae</taxon>
        <taxon>Pentapetalae</taxon>
        <taxon>asterids</taxon>
        <taxon>Ericales</taxon>
        <taxon>Theaceae</taxon>
        <taxon>Camellia</taxon>
    </lineage>
</organism>
<protein>
    <submittedName>
        <fullName evidence="1">Uncharacterized protein</fullName>
    </submittedName>
</protein>
<comment type="caution">
    <text evidence="1">The sequence shown here is derived from an EMBL/GenBank/DDBJ whole genome shotgun (WGS) entry which is preliminary data.</text>
</comment>